<proteinExistence type="predicted"/>
<feature type="region of interest" description="Disordered" evidence="1">
    <location>
        <begin position="296"/>
        <end position="330"/>
    </location>
</feature>
<dbReference type="EMBL" id="JAPEVG010000009">
    <property type="protein sequence ID" value="KAJ8497041.1"/>
    <property type="molecule type" value="Genomic_DNA"/>
</dbReference>
<keyword evidence="2" id="KW-1133">Transmembrane helix</keyword>
<keyword evidence="4" id="KW-1185">Reference proteome</keyword>
<accession>A0AAD7U547</accession>
<feature type="transmembrane region" description="Helical" evidence="2">
    <location>
        <begin position="99"/>
        <end position="122"/>
    </location>
</feature>
<dbReference type="AlphaFoldDB" id="A0AAD7U547"/>
<feature type="transmembrane region" description="Helical" evidence="2">
    <location>
        <begin position="245"/>
        <end position="267"/>
    </location>
</feature>
<feature type="transmembrane region" description="Helical" evidence="2">
    <location>
        <begin position="52"/>
        <end position="70"/>
    </location>
</feature>
<feature type="transmembrane region" description="Helical" evidence="2">
    <location>
        <begin position="173"/>
        <end position="195"/>
    </location>
</feature>
<dbReference type="Proteomes" id="UP001215151">
    <property type="component" value="Unassembled WGS sequence"/>
</dbReference>
<protein>
    <submittedName>
        <fullName evidence="3">Uncharacterized protein</fullName>
    </submittedName>
</protein>
<gene>
    <name evidence="3" type="ORF">ONZ51_g774</name>
</gene>
<feature type="transmembrane region" description="Helical" evidence="2">
    <location>
        <begin position="20"/>
        <end position="40"/>
    </location>
</feature>
<reference evidence="3" key="1">
    <citation type="submission" date="2022-11" db="EMBL/GenBank/DDBJ databases">
        <title>Genome Sequence of Cubamyces cubensis.</title>
        <authorList>
            <person name="Buettner E."/>
        </authorList>
    </citation>
    <scope>NUCLEOTIDE SEQUENCE</scope>
    <source>
        <strain evidence="3">MPL-01</strain>
    </source>
</reference>
<keyword evidence="2" id="KW-0472">Membrane</keyword>
<feature type="transmembrane region" description="Helical" evidence="2">
    <location>
        <begin position="134"/>
        <end position="153"/>
    </location>
</feature>
<evidence type="ECO:0000313" key="3">
    <source>
        <dbReference type="EMBL" id="KAJ8497041.1"/>
    </source>
</evidence>
<organism evidence="3 4">
    <name type="scientific">Trametes cubensis</name>
    <dbReference type="NCBI Taxonomy" id="1111947"/>
    <lineage>
        <taxon>Eukaryota</taxon>
        <taxon>Fungi</taxon>
        <taxon>Dikarya</taxon>
        <taxon>Basidiomycota</taxon>
        <taxon>Agaricomycotina</taxon>
        <taxon>Agaricomycetes</taxon>
        <taxon>Polyporales</taxon>
        <taxon>Polyporaceae</taxon>
        <taxon>Trametes</taxon>
    </lineage>
</organism>
<keyword evidence="2" id="KW-0812">Transmembrane</keyword>
<feature type="transmembrane region" description="Helical" evidence="2">
    <location>
        <begin position="216"/>
        <end position="239"/>
    </location>
</feature>
<sequence length="355" mass="39250">MPSQPSMAVFQNSYYIGNTFAAILYGVVLVLYFLIIRTVLDPKHKGPRSDRFFVFFSTALLCLNTVFFATDTVFGEEMWIVHADYPGGQDAYLGDNASVWYQTLGTAASIVLNLLSDGLLIYRCWIVWDDVRVVVLPTLIYLGAFSAGLAQLYESGRPNANYFAGLAQSLGIAYTSSVIGLNVVVTALICGRIYFASRRYAHVLGIDVGVEYRSATAIIVESALLYTLTGVAYLVSFALDSQTSIFFLSVYVMMTCVAPQMIVLRVISGRAWTRDRAATLTSTGLEFTHTAKSDATVDSDSSLRSPDEEKDEERSRRHHHQLQHGASAKQLELRLETKRPDLSSTDVVIDVVEIV</sequence>
<evidence type="ECO:0000256" key="2">
    <source>
        <dbReference type="SAM" id="Phobius"/>
    </source>
</evidence>
<evidence type="ECO:0000256" key="1">
    <source>
        <dbReference type="SAM" id="MobiDB-lite"/>
    </source>
</evidence>
<comment type="caution">
    <text evidence="3">The sequence shown here is derived from an EMBL/GenBank/DDBJ whole genome shotgun (WGS) entry which is preliminary data.</text>
</comment>
<name>A0AAD7U547_9APHY</name>
<evidence type="ECO:0000313" key="4">
    <source>
        <dbReference type="Proteomes" id="UP001215151"/>
    </source>
</evidence>